<dbReference type="GO" id="GO:0046872">
    <property type="term" value="F:metal ion binding"/>
    <property type="evidence" value="ECO:0007669"/>
    <property type="project" value="UniProtKB-KW"/>
</dbReference>
<feature type="domain" description="Endonuclease/exonuclease/phosphatase" evidence="7">
    <location>
        <begin position="5"/>
        <end position="236"/>
    </location>
</feature>
<dbReference type="GO" id="GO:0003906">
    <property type="term" value="F:DNA-(apurinic or apyrimidinic site) endonuclease activity"/>
    <property type="evidence" value="ECO:0007669"/>
    <property type="project" value="TreeGrafter"/>
</dbReference>
<evidence type="ECO:0000313" key="8">
    <source>
        <dbReference type="EMBL" id="QHT89101.1"/>
    </source>
</evidence>
<organism evidence="8">
    <name type="scientific">viral metagenome</name>
    <dbReference type="NCBI Taxonomy" id="1070528"/>
    <lineage>
        <taxon>unclassified sequences</taxon>
        <taxon>metagenomes</taxon>
        <taxon>organismal metagenomes</taxon>
    </lineage>
</organism>
<evidence type="ECO:0000256" key="2">
    <source>
        <dbReference type="ARBA" id="ARBA00001946"/>
    </source>
</evidence>
<dbReference type="Pfam" id="PF03372">
    <property type="entry name" value="Exo_endo_phos"/>
    <property type="match status" value="1"/>
</dbReference>
<dbReference type="GO" id="GO:0008311">
    <property type="term" value="F:double-stranded DNA 3'-5' DNA exonuclease activity"/>
    <property type="evidence" value="ECO:0007669"/>
    <property type="project" value="TreeGrafter"/>
</dbReference>
<evidence type="ECO:0000256" key="1">
    <source>
        <dbReference type="ARBA" id="ARBA00001936"/>
    </source>
</evidence>
<dbReference type="GO" id="GO:0003677">
    <property type="term" value="F:DNA binding"/>
    <property type="evidence" value="ECO:0007669"/>
    <property type="project" value="InterPro"/>
</dbReference>
<keyword evidence="5" id="KW-0378">Hydrolase</keyword>
<dbReference type="GO" id="GO:0006284">
    <property type="term" value="P:base-excision repair"/>
    <property type="evidence" value="ECO:0007669"/>
    <property type="project" value="TreeGrafter"/>
</dbReference>
<dbReference type="PROSITE" id="PS00728">
    <property type="entry name" value="AP_NUCLEASE_F1_3"/>
    <property type="match status" value="1"/>
</dbReference>
<dbReference type="SUPFAM" id="SSF56219">
    <property type="entry name" value="DNase I-like"/>
    <property type="match status" value="1"/>
</dbReference>
<protein>
    <recommendedName>
        <fullName evidence="7">Endonuclease/exonuclease/phosphatase domain-containing protein</fullName>
    </recommendedName>
</protein>
<comment type="cofactor">
    <cofactor evidence="1">
        <name>Mn(2+)</name>
        <dbReference type="ChEBI" id="CHEBI:29035"/>
    </cofactor>
</comment>
<keyword evidence="4" id="KW-0479">Metal-binding</keyword>
<proteinExistence type="inferred from homology"/>
<dbReference type="InterPro" id="IPR020848">
    <property type="entry name" value="AP_endonuclease_F1_CS"/>
</dbReference>
<evidence type="ECO:0000256" key="6">
    <source>
        <dbReference type="ARBA" id="ARBA00022842"/>
    </source>
</evidence>
<evidence type="ECO:0000259" key="7">
    <source>
        <dbReference type="Pfam" id="PF03372"/>
    </source>
</evidence>
<dbReference type="CDD" id="cd09087">
    <property type="entry name" value="Ape1-like_AP-endo"/>
    <property type="match status" value="1"/>
</dbReference>
<dbReference type="EMBL" id="MN740136">
    <property type="protein sequence ID" value="QHT89101.1"/>
    <property type="molecule type" value="Genomic_DNA"/>
</dbReference>
<dbReference type="NCBIfam" id="TIGR00633">
    <property type="entry name" value="xth"/>
    <property type="match status" value="1"/>
</dbReference>
<dbReference type="PANTHER" id="PTHR22748">
    <property type="entry name" value="AP ENDONUCLEASE"/>
    <property type="match status" value="1"/>
</dbReference>
<comment type="cofactor">
    <cofactor evidence="2">
        <name>Mg(2+)</name>
        <dbReference type="ChEBI" id="CHEBI:18420"/>
    </cofactor>
</comment>
<dbReference type="PANTHER" id="PTHR22748:SF6">
    <property type="entry name" value="DNA-(APURINIC OR APYRIMIDINIC SITE) ENDONUCLEASE"/>
    <property type="match status" value="1"/>
</dbReference>
<dbReference type="InterPro" id="IPR005135">
    <property type="entry name" value="Endo/exonuclease/phosphatase"/>
</dbReference>
<dbReference type="InterPro" id="IPR036691">
    <property type="entry name" value="Endo/exonu/phosph_ase_sf"/>
</dbReference>
<reference evidence="8" key="1">
    <citation type="journal article" date="2020" name="Nature">
        <title>Giant virus diversity and host interactions through global metagenomics.</title>
        <authorList>
            <person name="Schulz F."/>
            <person name="Roux S."/>
            <person name="Paez-Espino D."/>
            <person name="Jungbluth S."/>
            <person name="Walsh D.A."/>
            <person name="Denef V.J."/>
            <person name="McMahon K.D."/>
            <person name="Konstantinidis K.T."/>
            <person name="Eloe-Fadrosh E.A."/>
            <person name="Kyrpides N.C."/>
            <person name="Woyke T."/>
        </authorList>
    </citation>
    <scope>NUCLEOTIDE SEQUENCE</scope>
    <source>
        <strain evidence="8">GVMAG-M-3300023184-53</strain>
    </source>
</reference>
<keyword evidence="6" id="KW-0460">Magnesium</keyword>
<dbReference type="Gene3D" id="3.60.10.10">
    <property type="entry name" value="Endonuclease/exonuclease/phosphatase"/>
    <property type="match status" value="1"/>
</dbReference>
<evidence type="ECO:0000256" key="4">
    <source>
        <dbReference type="ARBA" id="ARBA00022723"/>
    </source>
</evidence>
<evidence type="ECO:0000256" key="5">
    <source>
        <dbReference type="ARBA" id="ARBA00022801"/>
    </source>
</evidence>
<sequence>MVKIISWNVNGIRSVLRKELWYPFVNEHRPDIICLQEVRATPEQFTFSGDFQNEYPYRYYNNPQLKKGYSGTAILSKIEPMSIDRPNIDNEGRVITAEFEDYYLVCVYVPNAGSRFNYRVNEWDHSFREYLFGLDKKLIICGDFNVACQDIDIYNPNIRDTAGVTLEERFNFNQLLERFVDSFRLRNPELVKYTWWSNLGNCRSTNRGWRIDYFLVSKNVDFTEADILENVQGSDHCPIILIN</sequence>
<accession>A0A6C0I7Y0</accession>
<dbReference type="GO" id="GO:0005634">
    <property type="term" value="C:nucleus"/>
    <property type="evidence" value="ECO:0007669"/>
    <property type="project" value="TreeGrafter"/>
</dbReference>
<evidence type="ECO:0000256" key="3">
    <source>
        <dbReference type="ARBA" id="ARBA00007092"/>
    </source>
</evidence>
<dbReference type="GO" id="GO:0008081">
    <property type="term" value="F:phosphoric diester hydrolase activity"/>
    <property type="evidence" value="ECO:0007669"/>
    <property type="project" value="TreeGrafter"/>
</dbReference>
<dbReference type="NCBIfam" id="TIGR00195">
    <property type="entry name" value="exoDNase_III"/>
    <property type="match status" value="1"/>
</dbReference>
<dbReference type="InterPro" id="IPR004808">
    <property type="entry name" value="AP_endonuc_1"/>
</dbReference>
<dbReference type="AlphaFoldDB" id="A0A6C0I7Y0"/>
<name>A0A6C0I7Y0_9ZZZZ</name>
<dbReference type="PROSITE" id="PS51435">
    <property type="entry name" value="AP_NUCLEASE_F1_4"/>
    <property type="match status" value="1"/>
</dbReference>
<comment type="similarity">
    <text evidence="3">Belongs to the DNA repair enzymes AP/ExoA family.</text>
</comment>